<feature type="transmembrane region" description="Helical" evidence="2">
    <location>
        <begin position="88"/>
        <end position="112"/>
    </location>
</feature>
<dbReference type="EnsemblMetazoa" id="AQUA011824-RA">
    <property type="protein sequence ID" value="AQUA011824-PA"/>
    <property type="gene ID" value="AQUA011824"/>
</dbReference>
<evidence type="ECO:0000256" key="1">
    <source>
        <dbReference type="ARBA" id="ARBA00022801"/>
    </source>
</evidence>
<reference evidence="4" key="1">
    <citation type="submission" date="2020-05" db="UniProtKB">
        <authorList>
            <consortium name="EnsemblMetazoa"/>
        </authorList>
    </citation>
    <scope>IDENTIFICATION</scope>
    <source>
        <strain evidence="4">SANGQUA</strain>
    </source>
</reference>
<dbReference type="Proteomes" id="UP000076407">
    <property type="component" value="Unassembled WGS sequence"/>
</dbReference>
<dbReference type="InterPro" id="IPR021109">
    <property type="entry name" value="Peptidase_aspartic_dom_sf"/>
</dbReference>
<sequence>MIDSGADITLISKKHWLDMGKPAMTQPDIKAKTASGEPLHILGEFQCMMSIGQQCKPCMLYNTIASFIVVIVIIIIVVASFVVVIGNFIIVIASFLIVIAIIGIVTFVRLIVMHFSIVRDGYGNDCIPWF</sequence>
<dbReference type="AlphaFoldDB" id="A0A182XPM2"/>
<dbReference type="GO" id="GO:0004190">
    <property type="term" value="F:aspartic-type endopeptidase activity"/>
    <property type="evidence" value="ECO:0007669"/>
    <property type="project" value="InterPro"/>
</dbReference>
<protein>
    <recommendedName>
        <fullName evidence="3">Peptidase A2 domain-containing protein</fullName>
    </recommendedName>
</protein>
<keyword evidence="5" id="KW-1185">Reference proteome</keyword>
<evidence type="ECO:0000259" key="3">
    <source>
        <dbReference type="PROSITE" id="PS50175"/>
    </source>
</evidence>
<dbReference type="PROSITE" id="PS50175">
    <property type="entry name" value="ASP_PROT_RETROV"/>
    <property type="match status" value="1"/>
</dbReference>
<keyword evidence="1" id="KW-0378">Hydrolase</keyword>
<organism evidence="4 5">
    <name type="scientific">Anopheles quadriannulatus</name>
    <name type="common">Mosquito</name>
    <dbReference type="NCBI Taxonomy" id="34691"/>
    <lineage>
        <taxon>Eukaryota</taxon>
        <taxon>Metazoa</taxon>
        <taxon>Ecdysozoa</taxon>
        <taxon>Arthropoda</taxon>
        <taxon>Hexapoda</taxon>
        <taxon>Insecta</taxon>
        <taxon>Pterygota</taxon>
        <taxon>Neoptera</taxon>
        <taxon>Endopterygota</taxon>
        <taxon>Diptera</taxon>
        <taxon>Nematocera</taxon>
        <taxon>Culicoidea</taxon>
        <taxon>Culicidae</taxon>
        <taxon>Anophelinae</taxon>
        <taxon>Anopheles</taxon>
    </lineage>
</organism>
<feature type="transmembrane region" description="Helical" evidence="2">
    <location>
        <begin position="58"/>
        <end position="82"/>
    </location>
</feature>
<dbReference type="InterPro" id="IPR001995">
    <property type="entry name" value="Peptidase_A2_cat"/>
</dbReference>
<keyword evidence="2" id="KW-0472">Membrane</keyword>
<evidence type="ECO:0000313" key="5">
    <source>
        <dbReference type="Proteomes" id="UP000076407"/>
    </source>
</evidence>
<dbReference type="VEuPathDB" id="VectorBase:AQUA011824"/>
<proteinExistence type="predicted"/>
<dbReference type="GO" id="GO:0006508">
    <property type="term" value="P:proteolysis"/>
    <property type="evidence" value="ECO:0007669"/>
    <property type="project" value="InterPro"/>
</dbReference>
<keyword evidence="2" id="KW-1133">Transmembrane helix</keyword>
<keyword evidence="2" id="KW-0812">Transmembrane</keyword>
<evidence type="ECO:0000256" key="2">
    <source>
        <dbReference type="SAM" id="Phobius"/>
    </source>
</evidence>
<name>A0A182XPM2_ANOQN</name>
<evidence type="ECO:0000313" key="4">
    <source>
        <dbReference type="EnsemblMetazoa" id="AQUA011824-PA"/>
    </source>
</evidence>
<feature type="domain" description="Peptidase A2" evidence="3">
    <location>
        <begin position="1"/>
        <end position="16"/>
    </location>
</feature>
<accession>A0A182XPM2</accession>
<dbReference type="SUPFAM" id="SSF50630">
    <property type="entry name" value="Acid proteases"/>
    <property type="match status" value="1"/>
</dbReference>